<evidence type="ECO:0000313" key="2">
    <source>
        <dbReference type="EMBL" id="CAI3989385.1"/>
    </source>
</evidence>
<sequence length="410" mass="44540">MERSQSAPPEGVDFEGMGNINPFYSRKIKDEMKLDYARPNSLPVTAVSPEDQQPIQSEGAIGKGRGVSSGSAMAARSSGGTFVTPPSRKATQRVLAAANLELGMQSQRGGGKTEGRMPDESGEKKHGDVNVLQNDRHVDHGSGSQVQKPVDELQRSLERELVDHLRDQNAKLLAELEELRQLKQQSSVGHSQVSVSSWSEVQGDGSNAGRVSSKVDDAKQGYHTPRSSNCKAGTGKQDTRYTPNGTRVPDGTPPSTGEPCPPPQHEPPVVPPFPPSVAQDGDDHMKKFLDGYEKVEVTSKVLKRDVSWEPQKEFTPNEARTFWLEKEVASLRNSLAKLTDGNPLKSSEYWSQGFQRSGHDLSAAAATVDGSARAGYSQLRECDRASISASDVRLQDRAEAACMVRQGDHQ</sequence>
<evidence type="ECO:0000256" key="1">
    <source>
        <dbReference type="SAM" id="MobiDB-lite"/>
    </source>
</evidence>
<dbReference type="AlphaFoldDB" id="A0A9P1CD41"/>
<feature type="non-terminal residue" evidence="2">
    <location>
        <position position="410"/>
    </location>
</feature>
<dbReference type="EMBL" id="CAMXCT020001364">
    <property type="protein sequence ID" value="CAL1142760.1"/>
    <property type="molecule type" value="Genomic_DNA"/>
</dbReference>
<feature type="compositionally biased region" description="Low complexity" evidence="1">
    <location>
        <begin position="68"/>
        <end position="80"/>
    </location>
</feature>
<name>A0A9P1CD41_9DINO</name>
<evidence type="ECO:0000313" key="3">
    <source>
        <dbReference type="EMBL" id="CAL1142760.1"/>
    </source>
</evidence>
<feature type="region of interest" description="Disordered" evidence="1">
    <location>
        <begin position="43"/>
        <end position="88"/>
    </location>
</feature>
<organism evidence="2">
    <name type="scientific">Cladocopium goreaui</name>
    <dbReference type="NCBI Taxonomy" id="2562237"/>
    <lineage>
        <taxon>Eukaryota</taxon>
        <taxon>Sar</taxon>
        <taxon>Alveolata</taxon>
        <taxon>Dinophyceae</taxon>
        <taxon>Suessiales</taxon>
        <taxon>Symbiodiniaceae</taxon>
        <taxon>Cladocopium</taxon>
    </lineage>
</organism>
<protein>
    <submittedName>
        <fullName evidence="2">Uncharacterized protein</fullName>
    </submittedName>
</protein>
<dbReference type="Proteomes" id="UP001152797">
    <property type="component" value="Unassembled WGS sequence"/>
</dbReference>
<feature type="compositionally biased region" description="Low complexity" evidence="1">
    <location>
        <begin position="184"/>
        <end position="202"/>
    </location>
</feature>
<dbReference type="EMBL" id="CAMXCT010001364">
    <property type="protein sequence ID" value="CAI3989385.1"/>
    <property type="molecule type" value="Genomic_DNA"/>
</dbReference>
<feature type="compositionally biased region" description="Pro residues" evidence="1">
    <location>
        <begin position="259"/>
        <end position="275"/>
    </location>
</feature>
<gene>
    <name evidence="2" type="ORF">C1SCF055_LOCUS16465</name>
</gene>
<keyword evidence="4" id="KW-1185">Reference proteome</keyword>
<feature type="region of interest" description="Disordered" evidence="1">
    <location>
        <begin position="183"/>
        <end position="284"/>
    </location>
</feature>
<evidence type="ECO:0000313" key="4">
    <source>
        <dbReference type="Proteomes" id="UP001152797"/>
    </source>
</evidence>
<feature type="region of interest" description="Disordered" evidence="1">
    <location>
        <begin position="102"/>
        <end position="152"/>
    </location>
</feature>
<comment type="caution">
    <text evidence="2">The sequence shown here is derived from an EMBL/GenBank/DDBJ whole genome shotgun (WGS) entry which is preliminary data.</text>
</comment>
<feature type="region of interest" description="Disordered" evidence="1">
    <location>
        <begin position="1"/>
        <end position="22"/>
    </location>
</feature>
<reference evidence="3" key="2">
    <citation type="submission" date="2024-04" db="EMBL/GenBank/DDBJ databases">
        <authorList>
            <person name="Chen Y."/>
            <person name="Shah S."/>
            <person name="Dougan E. K."/>
            <person name="Thang M."/>
            <person name="Chan C."/>
        </authorList>
    </citation>
    <scope>NUCLEOTIDE SEQUENCE [LARGE SCALE GENOMIC DNA]</scope>
</reference>
<proteinExistence type="predicted"/>
<dbReference type="EMBL" id="CAMXCT030001364">
    <property type="protein sequence ID" value="CAL4776697.1"/>
    <property type="molecule type" value="Genomic_DNA"/>
</dbReference>
<accession>A0A9P1CD41</accession>
<reference evidence="2" key="1">
    <citation type="submission" date="2022-10" db="EMBL/GenBank/DDBJ databases">
        <authorList>
            <person name="Chen Y."/>
            <person name="Dougan E. K."/>
            <person name="Chan C."/>
            <person name="Rhodes N."/>
            <person name="Thang M."/>
        </authorList>
    </citation>
    <scope>NUCLEOTIDE SEQUENCE</scope>
</reference>
<feature type="compositionally biased region" description="Basic and acidic residues" evidence="1">
    <location>
        <begin position="111"/>
        <end position="140"/>
    </location>
</feature>